<name>A0A2N5ZJ74_MUIH1</name>
<evidence type="ECO:0000313" key="13">
    <source>
        <dbReference type="EMBL" id="PLX18683.1"/>
    </source>
</evidence>
<evidence type="ECO:0000259" key="12">
    <source>
        <dbReference type="Pfam" id="PF00117"/>
    </source>
</evidence>
<keyword evidence="10" id="KW-0963">Cytoplasm</keyword>
<dbReference type="Gene3D" id="3.40.50.880">
    <property type="match status" value="1"/>
</dbReference>
<sequence>MITIIDYGLGNLASIKNMLIKVGANSQITSDPKLIIQAEKLILPGVGSFDRAINRLHENDMISSLNMAVLEKKIPVLGICLGMQIMTSKSEEGSLPGLGWIDADTKRFFFEKDTGLKVPHMGWNIIKKAQENPIFRDFPDESRFYFVHSYYVECKDSENVLMKTSYGIEFHSAFCKENIYGVQFHPEKSHRFGMQLMKNFVECI</sequence>
<evidence type="ECO:0000256" key="9">
    <source>
        <dbReference type="ARBA" id="ARBA00049534"/>
    </source>
</evidence>
<evidence type="ECO:0000256" key="10">
    <source>
        <dbReference type="HAMAP-Rule" id="MF_00278"/>
    </source>
</evidence>
<comment type="catalytic activity">
    <reaction evidence="9 10">
        <text>L-glutamine + H2O = L-glutamate + NH4(+)</text>
        <dbReference type="Rhea" id="RHEA:15889"/>
        <dbReference type="ChEBI" id="CHEBI:15377"/>
        <dbReference type="ChEBI" id="CHEBI:28938"/>
        <dbReference type="ChEBI" id="CHEBI:29985"/>
        <dbReference type="ChEBI" id="CHEBI:58359"/>
        <dbReference type="EC" id="3.5.1.2"/>
    </reaction>
</comment>
<feature type="active site" evidence="10 11">
    <location>
        <position position="187"/>
    </location>
</feature>
<dbReference type="InterPro" id="IPR017926">
    <property type="entry name" value="GATASE"/>
</dbReference>
<gene>
    <name evidence="10 13" type="primary">hisH</name>
    <name evidence="13" type="ORF">C0601_04065</name>
</gene>
<dbReference type="PANTHER" id="PTHR42701:SF1">
    <property type="entry name" value="IMIDAZOLE GLYCEROL PHOSPHATE SYNTHASE SUBUNIT HISH"/>
    <property type="match status" value="1"/>
</dbReference>
<dbReference type="GO" id="GO:0000105">
    <property type="term" value="P:L-histidine biosynthetic process"/>
    <property type="evidence" value="ECO:0007669"/>
    <property type="project" value="UniProtKB-UniRule"/>
</dbReference>
<dbReference type="GO" id="GO:0016829">
    <property type="term" value="F:lyase activity"/>
    <property type="evidence" value="ECO:0007669"/>
    <property type="project" value="UniProtKB-KW"/>
</dbReference>
<keyword evidence="6 10" id="KW-0368">Histidine biosynthesis</keyword>
<dbReference type="Proteomes" id="UP000234857">
    <property type="component" value="Unassembled WGS sequence"/>
</dbReference>
<feature type="active site" evidence="10 11">
    <location>
        <position position="185"/>
    </location>
</feature>
<dbReference type="SUPFAM" id="SSF52317">
    <property type="entry name" value="Class I glutamine amidotransferase-like"/>
    <property type="match status" value="1"/>
</dbReference>
<dbReference type="HAMAP" id="MF_00278">
    <property type="entry name" value="HisH"/>
    <property type="match status" value="1"/>
</dbReference>
<dbReference type="CDD" id="cd01748">
    <property type="entry name" value="GATase1_IGP_Synthase"/>
    <property type="match status" value="1"/>
</dbReference>
<dbReference type="PROSITE" id="PS51273">
    <property type="entry name" value="GATASE_TYPE_1"/>
    <property type="match status" value="1"/>
</dbReference>
<dbReference type="GO" id="GO:0004359">
    <property type="term" value="F:glutaminase activity"/>
    <property type="evidence" value="ECO:0007669"/>
    <property type="project" value="UniProtKB-EC"/>
</dbReference>
<proteinExistence type="inferred from homology"/>
<dbReference type="EC" id="4.3.2.10" evidence="10"/>
<evidence type="ECO:0000256" key="11">
    <source>
        <dbReference type="PIRSR" id="PIRSR000495-1"/>
    </source>
</evidence>
<keyword evidence="7 10" id="KW-0456">Lyase</keyword>
<organism evidence="13 14">
    <name type="scientific">Muiribacterium halophilum</name>
    <dbReference type="NCBI Taxonomy" id="2053465"/>
    <lineage>
        <taxon>Bacteria</taxon>
        <taxon>Candidatus Muiribacteriota</taxon>
        <taxon>Candidatus Muiribacteriia</taxon>
        <taxon>Candidatus Muiribacteriales</taxon>
        <taxon>Candidatus Muiribacteriaceae</taxon>
        <taxon>Candidatus Muiribacterium</taxon>
    </lineage>
</organism>
<dbReference type="PIRSF" id="PIRSF000495">
    <property type="entry name" value="Amidotransf_hisH"/>
    <property type="match status" value="1"/>
</dbReference>
<dbReference type="AlphaFoldDB" id="A0A2N5ZJ74"/>
<dbReference type="EC" id="3.5.1.2" evidence="10"/>
<protein>
    <recommendedName>
        <fullName evidence="10">Imidazole glycerol phosphate synthase subunit HisH</fullName>
        <ecNumber evidence="10">4.3.2.10</ecNumber>
    </recommendedName>
    <alternativeName>
        <fullName evidence="10">IGP synthase glutaminase subunit</fullName>
        <ecNumber evidence="10">3.5.1.2</ecNumber>
    </alternativeName>
    <alternativeName>
        <fullName evidence="10">IGP synthase subunit HisH</fullName>
    </alternativeName>
    <alternativeName>
        <fullName evidence="10">ImGP synthase subunit HisH</fullName>
        <shortName evidence="10">IGPS subunit HisH</shortName>
    </alternativeName>
</protein>
<comment type="pathway">
    <text evidence="1 10">Amino-acid biosynthesis; L-histidine biosynthesis; L-histidine from 5-phospho-alpha-D-ribose 1-diphosphate: step 5/9.</text>
</comment>
<comment type="catalytic activity">
    <reaction evidence="8 10">
        <text>5-[(5-phospho-1-deoxy-D-ribulos-1-ylimino)methylamino]-1-(5-phospho-beta-D-ribosyl)imidazole-4-carboxamide + L-glutamine = D-erythro-1-(imidazol-4-yl)glycerol 3-phosphate + 5-amino-1-(5-phospho-beta-D-ribosyl)imidazole-4-carboxamide + L-glutamate + H(+)</text>
        <dbReference type="Rhea" id="RHEA:24793"/>
        <dbReference type="ChEBI" id="CHEBI:15378"/>
        <dbReference type="ChEBI" id="CHEBI:29985"/>
        <dbReference type="ChEBI" id="CHEBI:58278"/>
        <dbReference type="ChEBI" id="CHEBI:58359"/>
        <dbReference type="ChEBI" id="CHEBI:58475"/>
        <dbReference type="ChEBI" id="CHEBI:58525"/>
        <dbReference type="EC" id="4.3.2.10"/>
    </reaction>
</comment>
<accession>A0A2N5ZJ74</accession>
<comment type="subunit">
    <text evidence="2 10">Heterodimer of HisH and HisF.</text>
</comment>
<dbReference type="GO" id="GO:0000107">
    <property type="term" value="F:imidazoleglycerol-phosphate synthase activity"/>
    <property type="evidence" value="ECO:0007669"/>
    <property type="project" value="UniProtKB-UniRule"/>
</dbReference>
<keyword evidence="3 10" id="KW-0028">Amino-acid biosynthesis</keyword>
<evidence type="ECO:0000313" key="14">
    <source>
        <dbReference type="Proteomes" id="UP000234857"/>
    </source>
</evidence>
<dbReference type="InterPro" id="IPR010139">
    <property type="entry name" value="Imidazole-glycPsynth_HisH"/>
</dbReference>
<keyword evidence="5 10" id="KW-0315">Glutamine amidotransferase</keyword>
<feature type="domain" description="Glutamine amidotransferase" evidence="12">
    <location>
        <begin position="4"/>
        <end position="201"/>
    </location>
</feature>
<reference evidence="13 14" key="1">
    <citation type="submission" date="2017-11" db="EMBL/GenBank/DDBJ databases">
        <title>Genome-resolved metagenomics identifies genetic mobility, metabolic interactions, and unexpected diversity in perchlorate-reducing communities.</title>
        <authorList>
            <person name="Barnum T.P."/>
            <person name="Figueroa I.A."/>
            <person name="Carlstrom C.I."/>
            <person name="Lucas L.N."/>
            <person name="Engelbrektson A.L."/>
            <person name="Coates J.D."/>
        </authorList>
    </citation>
    <scope>NUCLEOTIDE SEQUENCE [LARGE SCALE GENOMIC DNA]</scope>
    <source>
        <strain evidence="13">BM706</strain>
    </source>
</reference>
<comment type="subcellular location">
    <subcellularLocation>
        <location evidence="10">Cytoplasm</location>
    </subcellularLocation>
</comment>
<evidence type="ECO:0000256" key="3">
    <source>
        <dbReference type="ARBA" id="ARBA00022605"/>
    </source>
</evidence>
<dbReference type="UniPathway" id="UPA00031">
    <property type="reaction ID" value="UER00010"/>
</dbReference>
<evidence type="ECO:0000256" key="8">
    <source>
        <dbReference type="ARBA" id="ARBA00047838"/>
    </source>
</evidence>
<dbReference type="InterPro" id="IPR029062">
    <property type="entry name" value="Class_I_gatase-like"/>
</dbReference>
<evidence type="ECO:0000256" key="1">
    <source>
        <dbReference type="ARBA" id="ARBA00005091"/>
    </source>
</evidence>
<evidence type="ECO:0000256" key="2">
    <source>
        <dbReference type="ARBA" id="ARBA00011152"/>
    </source>
</evidence>
<evidence type="ECO:0000256" key="5">
    <source>
        <dbReference type="ARBA" id="ARBA00022962"/>
    </source>
</evidence>
<dbReference type="PANTHER" id="PTHR42701">
    <property type="entry name" value="IMIDAZOLE GLYCEROL PHOSPHATE SYNTHASE SUBUNIT HISH"/>
    <property type="match status" value="1"/>
</dbReference>
<evidence type="ECO:0000256" key="4">
    <source>
        <dbReference type="ARBA" id="ARBA00022801"/>
    </source>
</evidence>
<dbReference type="GO" id="GO:0005737">
    <property type="term" value="C:cytoplasm"/>
    <property type="evidence" value="ECO:0007669"/>
    <property type="project" value="UniProtKB-SubCell"/>
</dbReference>
<evidence type="ECO:0000256" key="7">
    <source>
        <dbReference type="ARBA" id="ARBA00023239"/>
    </source>
</evidence>
<evidence type="ECO:0000256" key="6">
    <source>
        <dbReference type="ARBA" id="ARBA00023102"/>
    </source>
</evidence>
<comment type="caution">
    <text evidence="13">The sequence shown here is derived from an EMBL/GenBank/DDBJ whole genome shotgun (WGS) entry which is preliminary data.</text>
</comment>
<feature type="active site" description="Nucleophile" evidence="10 11">
    <location>
        <position position="80"/>
    </location>
</feature>
<dbReference type="Pfam" id="PF00117">
    <property type="entry name" value="GATase"/>
    <property type="match status" value="1"/>
</dbReference>
<comment type="function">
    <text evidence="10">IGPS catalyzes the conversion of PRFAR and glutamine to IGP, AICAR and glutamate. The HisH subunit catalyzes the hydrolysis of glutamine to glutamate and ammonia as part of the synthesis of IGP and AICAR. The resulting ammonia molecule is channeled to the active site of HisF.</text>
</comment>
<dbReference type="EMBL" id="PKTG01000054">
    <property type="protein sequence ID" value="PLX18683.1"/>
    <property type="molecule type" value="Genomic_DNA"/>
</dbReference>
<keyword evidence="4 10" id="KW-0378">Hydrolase</keyword>
<dbReference type="NCBIfam" id="TIGR01855">
    <property type="entry name" value="IMP_synth_hisH"/>
    <property type="match status" value="1"/>
</dbReference>